<proteinExistence type="predicted"/>
<evidence type="ECO:0000313" key="1">
    <source>
        <dbReference type="EMBL" id="GMF50978.1"/>
    </source>
</evidence>
<dbReference type="PANTHER" id="PTHR40866:SF1">
    <property type="entry name" value="BED-TYPE DOMAIN-CONTAINING PROTEIN"/>
    <property type="match status" value="1"/>
</dbReference>
<dbReference type="InterPro" id="IPR012337">
    <property type="entry name" value="RNaseH-like_sf"/>
</dbReference>
<dbReference type="OrthoDB" id="94391at2759"/>
<evidence type="ECO:0000313" key="2">
    <source>
        <dbReference type="Proteomes" id="UP001165121"/>
    </source>
</evidence>
<dbReference type="PANTHER" id="PTHR40866">
    <property type="entry name" value="BED-TYPE DOMAIN-CONTAINING PROTEIN"/>
    <property type="match status" value="1"/>
</dbReference>
<protein>
    <submittedName>
        <fullName evidence="1">Unnamed protein product</fullName>
    </submittedName>
</protein>
<gene>
    <name evidence="1" type="ORF">Pfra01_002047700</name>
</gene>
<sequence>MTSVSNRDLCRFFYVEASDHYFACNYCRTRRKQLPSIGYANLISHLKDKHPNYVDAYNAHQRRQAGSLTAHGFVNQTASNMYQWMEWVVDRNMPLSEVDDPLTRNMSKLKPICSKTLKVFMGKVVAAVEAKISSEMTGLFGIMFDGGTCFLEHYSSLAFLIGDNCATNLPLIGCASHRFNLAVNAYLEEHKPTVEALSALMAALRTVNNRTALREHTPLSPLRPNATRWSSTFEMMARYVRIRDEIKKVEAVFDLIPKAAMHRKIEALLADLRVFHSVTIKLQAEDLTLADVRALFDSVAQRFPSMKPKVSASTSTVHSPTFEAAIVKVLSCSMNAIGVLLL</sequence>
<accession>A0A9W7D0M5</accession>
<keyword evidence="2" id="KW-1185">Reference proteome</keyword>
<dbReference type="EMBL" id="BSXT01002798">
    <property type="protein sequence ID" value="GMF50978.1"/>
    <property type="molecule type" value="Genomic_DNA"/>
</dbReference>
<dbReference type="AlphaFoldDB" id="A0A9W7D0M5"/>
<dbReference type="Proteomes" id="UP001165121">
    <property type="component" value="Unassembled WGS sequence"/>
</dbReference>
<name>A0A9W7D0M5_9STRA</name>
<reference evidence="1" key="1">
    <citation type="submission" date="2023-04" db="EMBL/GenBank/DDBJ databases">
        <title>Phytophthora fragariaefolia NBRC 109709.</title>
        <authorList>
            <person name="Ichikawa N."/>
            <person name="Sato H."/>
            <person name="Tonouchi N."/>
        </authorList>
    </citation>
    <scope>NUCLEOTIDE SEQUENCE</scope>
    <source>
        <strain evidence="1">NBRC 109709</strain>
    </source>
</reference>
<comment type="caution">
    <text evidence="1">The sequence shown here is derived from an EMBL/GenBank/DDBJ whole genome shotgun (WGS) entry which is preliminary data.</text>
</comment>
<dbReference type="SUPFAM" id="SSF53098">
    <property type="entry name" value="Ribonuclease H-like"/>
    <property type="match status" value="1"/>
</dbReference>
<organism evidence="1 2">
    <name type="scientific">Phytophthora fragariaefolia</name>
    <dbReference type="NCBI Taxonomy" id="1490495"/>
    <lineage>
        <taxon>Eukaryota</taxon>
        <taxon>Sar</taxon>
        <taxon>Stramenopiles</taxon>
        <taxon>Oomycota</taxon>
        <taxon>Peronosporomycetes</taxon>
        <taxon>Peronosporales</taxon>
        <taxon>Peronosporaceae</taxon>
        <taxon>Phytophthora</taxon>
    </lineage>
</organism>